<dbReference type="EMBL" id="HBUF01110068">
    <property type="protein sequence ID" value="CAG6639970.1"/>
    <property type="molecule type" value="Transcribed_RNA"/>
</dbReference>
<feature type="transmembrane region" description="Helical" evidence="1">
    <location>
        <begin position="100"/>
        <end position="127"/>
    </location>
</feature>
<evidence type="ECO:0000313" key="2">
    <source>
        <dbReference type="EMBL" id="CAG6639970.1"/>
    </source>
</evidence>
<protein>
    <submittedName>
        <fullName evidence="2">Uncharacterized protein</fullName>
    </submittedName>
</protein>
<keyword evidence="1" id="KW-1133">Transmembrane helix</keyword>
<organism evidence="2">
    <name type="scientific">Cacopsylla melanoneura</name>
    <dbReference type="NCBI Taxonomy" id="428564"/>
    <lineage>
        <taxon>Eukaryota</taxon>
        <taxon>Metazoa</taxon>
        <taxon>Ecdysozoa</taxon>
        <taxon>Arthropoda</taxon>
        <taxon>Hexapoda</taxon>
        <taxon>Insecta</taxon>
        <taxon>Pterygota</taxon>
        <taxon>Neoptera</taxon>
        <taxon>Paraneoptera</taxon>
        <taxon>Hemiptera</taxon>
        <taxon>Sternorrhyncha</taxon>
        <taxon>Psylloidea</taxon>
        <taxon>Psyllidae</taxon>
        <taxon>Psyllinae</taxon>
        <taxon>Cacopsylla</taxon>
    </lineage>
</organism>
<reference evidence="2" key="1">
    <citation type="submission" date="2021-05" db="EMBL/GenBank/DDBJ databases">
        <authorList>
            <person name="Alioto T."/>
            <person name="Alioto T."/>
            <person name="Gomez Garrido J."/>
        </authorList>
    </citation>
    <scope>NUCLEOTIDE SEQUENCE</scope>
</reference>
<name>A0A8D8QWZ4_9HEMI</name>
<evidence type="ECO:0000256" key="1">
    <source>
        <dbReference type="SAM" id="Phobius"/>
    </source>
</evidence>
<keyword evidence="1" id="KW-0812">Transmembrane</keyword>
<sequence>MVLEVGGGCLFFLSLKRREGMGIQNQLSYFFTVSVGEYALKAISLATESSMYIRRELQSELDPWDEPPPCPPPPPPPWDISFLRAIIPERSSAIFPMTRALTAIMATLDIIICIIIPPIPIAIIIILPPLSFFLRASPSSPLSSSKFSLTLLVMKNCQAFFRIIFVSCSPSSVTLLSSLGISLSLSSSILLSTSSTVFVFTK</sequence>
<proteinExistence type="predicted"/>
<keyword evidence="1" id="KW-0472">Membrane</keyword>
<accession>A0A8D8QWZ4</accession>
<dbReference type="AlphaFoldDB" id="A0A8D8QWZ4"/>